<dbReference type="GO" id="GO:0004803">
    <property type="term" value="F:transposase activity"/>
    <property type="evidence" value="ECO:0007669"/>
    <property type="project" value="InterPro"/>
</dbReference>
<organism evidence="2 3">
    <name type="scientific">Egibacter rhizosphaerae</name>
    <dbReference type="NCBI Taxonomy" id="1670831"/>
    <lineage>
        <taxon>Bacteria</taxon>
        <taxon>Bacillati</taxon>
        <taxon>Actinomycetota</taxon>
        <taxon>Nitriliruptoria</taxon>
        <taxon>Egibacterales</taxon>
        <taxon>Egibacteraceae</taxon>
        <taxon>Egibacter</taxon>
    </lineage>
</organism>
<reference evidence="2 3" key="1">
    <citation type="submission" date="2019-01" db="EMBL/GenBank/DDBJ databases">
        <title>Egibacter rhizosphaerae EGI 80759T.</title>
        <authorList>
            <person name="Chen D.-D."/>
            <person name="Tian Y."/>
            <person name="Jiao J.-Y."/>
            <person name="Zhang X.-T."/>
            <person name="Zhang Y.-G."/>
            <person name="Zhang Y."/>
            <person name="Xiao M."/>
            <person name="Shu W.-S."/>
            <person name="Li W.-J."/>
        </authorList>
    </citation>
    <scope>NUCLEOTIDE SEQUENCE [LARGE SCALE GENOMIC DNA]</scope>
    <source>
        <strain evidence="2 3">EGI 80759</strain>
    </source>
</reference>
<evidence type="ECO:0000259" key="1">
    <source>
        <dbReference type="Pfam" id="PF01609"/>
    </source>
</evidence>
<protein>
    <submittedName>
        <fullName evidence="2">IS1634 family transposase</fullName>
    </submittedName>
</protein>
<dbReference type="InterPro" id="IPR012337">
    <property type="entry name" value="RNaseH-like_sf"/>
</dbReference>
<dbReference type="PANTHER" id="PTHR34614">
    <property type="match status" value="1"/>
</dbReference>
<dbReference type="PANTHER" id="PTHR34614:SF2">
    <property type="entry name" value="TRANSPOSASE IS4-LIKE DOMAIN-CONTAINING PROTEIN"/>
    <property type="match status" value="1"/>
</dbReference>
<dbReference type="NCBIfam" id="NF033559">
    <property type="entry name" value="transpos_IS1634"/>
    <property type="match status" value="1"/>
</dbReference>
<proteinExistence type="predicted"/>
<name>A0A411YC66_9ACTN</name>
<accession>A0A411YC66</accession>
<dbReference type="EMBL" id="CP036402">
    <property type="protein sequence ID" value="QBI18831.1"/>
    <property type="molecule type" value="Genomic_DNA"/>
</dbReference>
<dbReference type="AlphaFoldDB" id="A0A411YC66"/>
<dbReference type="KEGG" id="erz:ER308_04255"/>
<gene>
    <name evidence="2" type="ORF">ER308_04255</name>
</gene>
<sequence length="560" mass="62310">MYIRRSARRRKDGSEVVYVQLCHNEWDASRGRSVTKVLHNLGREDQLDPDAVERLIGSLRRLLSPERQLAEAGAAEALVWQSSARYGGAWTLDGLWRQLGIDQTLRALLKGRRLDASAERVLFALVANRALEPMSKHAAATRWVGSQAAVPGLEGTSDDACYRAMDRLVEVEGALAEQVYSSVANLLNLETDLILFDTTSTYFELDEPDVAVDGDGETQAGLRSHGNSKDHRGDLPQVVVGLAVTREGIPIRCWVWPGNTADAALIRQAKDDLRAWQLSRVVWVGDRGFASAENRRYLQRAGGHYILGEKLRSHSPEAQAALSRQGRYRQVAGNLRVKEVALDDTSDRFVICHNPEQADRDQAIRGRLVAQLSERISGSDALSATRRTELRGELRTKPGLHRFLRVTKGGRLRVDQTAVAAEAKLDGKFLLRTSDPSLTPEDVALGYKQLAEVEAGWRDMKHTLDLRPIYHRLEDRIRVHVTLCWLALLLIRIAETATGDMWRNLRDELDALHLGTFASPTATVTRRTETTPEQQRILAALDVAEPPAFSDITLARDAAA</sequence>
<evidence type="ECO:0000313" key="2">
    <source>
        <dbReference type="EMBL" id="QBI18831.1"/>
    </source>
</evidence>
<dbReference type="InterPro" id="IPR047654">
    <property type="entry name" value="IS1634_transpos"/>
</dbReference>
<dbReference type="GO" id="GO:0006313">
    <property type="term" value="P:DNA transposition"/>
    <property type="evidence" value="ECO:0007669"/>
    <property type="project" value="InterPro"/>
</dbReference>
<dbReference type="InterPro" id="IPR002559">
    <property type="entry name" value="Transposase_11"/>
</dbReference>
<feature type="domain" description="Transposase IS4-like" evidence="1">
    <location>
        <begin position="242"/>
        <end position="490"/>
    </location>
</feature>
<evidence type="ECO:0000313" key="3">
    <source>
        <dbReference type="Proteomes" id="UP000291469"/>
    </source>
</evidence>
<dbReference type="Pfam" id="PF01609">
    <property type="entry name" value="DDE_Tnp_1"/>
    <property type="match status" value="1"/>
</dbReference>
<dbReference type="SUPFAM" id="SSF53098">
    <property type="entry name" value="Ribonuclease H-like"/>
    <property type="match status" value="1"/>
</dbReference>
<dbReference type="GO" id="GO:0003677">
    <property type="term" value="F:DNA binding"/>
    <property type="evidence" value="ECO:0007669"/>
    <property type="project" value="InterPro"/>
</dbReference>
<dbReference type="RefSeq" id="WP_131153828.1">
    <property type="nucleotide sequence ID" value="NZ_CP036402.1"/>
</dbReference>
<dbReference type="Proteomes" id="UP000291469">
    <property type="component" value="Chromosome"/>
</dbReference>
<dbReference type="OrthoDB" id="9767746at2"/>
<keyword evidence="3" id="KW-1185">Reference proteome</keyword>